<dbReference type="AlphaFoldDB" id="A0A5B7FEX9"/>
<proteinExistence type="predicted"/>
<organism evidence="1 2">
    <name type="scientific">Portunus trituberculatus</name>
    <name type="common">Swimming crab</name>
    <name type="synonym">Neptunus trituberculatus</name>
    <dbReference type="NCBI Taxonomy" id="210409"/>
    <lineage>
        <taxon>Eukaryota</taxon>
        <taxon>Metazoa</taxon>
        <taxon>Ecdysozoa</taxon>
        <taxon>Arthropoda</taxon>
        <taxon>Crustacea</taxon>
        <taxon>Multicrustacea</taxon>
        <taxon>Malacostraca</taxon>
        <taxon>Eumalacostraca</taxon>
        <taxon>Eucarida</taxon>
        <taxon>Decapoda</taxon>
        <taxon>Pleocyemata</taxon>
        <taxon>Brachyura</taxon>
        <taxon>Eubrachyura</taxon>
        <taxon>Portunoidea</taxon>
        <taxon>Portunidae</taxon>
        <taxon>Portuninae</taxon>
        <taxon>Portunus</taxon>
    </lineage>
</organism>
<accession>A0A5B7FEX9</accession>
<dbReference type="EMBL" id="VSRR010005660">
    <property type="protein sequence ID" value="MPC43034.1"/>
    <property type="molecule type" value="Genomic_DNA"/>
</dbReference>
<name>A0A5B7FEX9_PORTR</name>
<protein>
    <submittedName>
        <fullName evidence="1">Uncharacterized protein</fullName>
    </submittedName>
</protein>
<comment type="caution">
    <text evidence="1">The sequence shown here is derived from an EMBL/GenBank/DDBJ whole genome shotgun (WGS) entry which is preliminary data.</text>
</comment>
<reference evidence="1 2" key="1">
    <citation type="submission" date="2019-05" db="EMBL/GenBank/DDBJ databases">
        <title>Another draft genome of Portunus trituberculatus and its Hox gene families provides insights of decapod evolution.</title>
        <authorList>
            <person name="Jeong J.-H."/>
            <person name="Song I."/>
            <person name="Kim S."/>
            <person name="Choi T."/>
            <person name="Kim D."/>
            <person name="Ryu S."/>
            <person name="Kim W."/>
        </authorList>
    </citation>
    <scope>NUCLEOTIDE SEQUENCE [LARGE SCALE GENOMIC DNA]</scope>
    <source>
        <tissue evidence="1">Muscle</tissue>
    </source>
</reference>
<evidence type="ECO:0000313" key="1">
    <source>
        <dbReference type="EMBL" id="MPC43034.1"/>
    </source>
</evidence>
<evidence type="ECO:0000313" key="2">
    <source>
        <dbReference type="Proteomes" id="UP000324222"/>
    </source>
</evidence>
<sequence>MPEALWGRRHCQTDTRLAQSEREVGQCSAVHSLNMRDNR</sequence>
<dbReference type="Proteomes" id="UP000324222">
    <property type="component" value="Unassembled WGS sequence"/>
</dbReference>
<keyword evidence="2" id="KW-1185">Reference proteome</keyword>
<gene>
    <name evidence="1" type="ORF">E2C01_036669</name>
</gene>